<dbReference type="InterPro" id="IPR057992">
    <property type="entry name" value="TPR_SYVN1_N"/>
</dbReference>
<evidence type="ECO:0000313" key="19">
    <source>
        <dbReference type="EMBL" id="KAK3207665.1"/>
    </source>
</evidence>
<comment type="pathway">
    <text evidence="3">Protein modification; protein ubiquitination.</text>
</comment>
<keyword evidence="6" id="KW-0808">Transferase</keyword>
<keyword evidence="14 17" id="KW-0472">Membrane</keyword>
<dbReference type="PANTHER" id="PTHR22763:SF184">
    <property type="entry name" value="E3 UBIQUITIN-PROTEIN LIGASE SYNOVIOLIN"/>
    <property type="match status" value="1"/>
</dbReference>
<feature type="compositionally biased region" description="Low complexity" evidence="16">
    <location>
        <begin position="672"/>
        <end position="685"/>
    </location>
</feature>
<dbReference type="SUPFAM" id="SSF57850">
    <property type="entry name" value="RING/U-box"/>
    <property type="match status" value="1"/>
</dbReference>
<comment type="catalytic activity">
    <reaction evidence="1">
        <text>S-ubiquitinyl-[E2 ubiquitin-conjugating enzyme]-L-cysteine + [acceptor protein]-L-lysine = [E2 ubiquitin-conjugating enzyme]-L-cysteine + N(6)-ubiquitinyl-[acceptor protein]-L-lysine.</text>
        <dbReference type="EC" id="2.3.2.27"/>
    </reaction>
</comment>
<feature type="compositionally biased region" description="Low complexity" evidence="16">
    <location>
        <begin position="645"/>
        <end position="655"/>
    </location>
</feature>
<keyword evidence="8" id="KW-0479">Metal-binding</keyword>
<accession>A0AAN6RGB5</accession>
<gene>
    <name evidence="19" type="ORF">GRF29_103g1666539</name>
</gene>
<dbReference type="EMBL" id="WVTA01000009">
    <property type="protein sequence ID" value="KAK3207665.1"/>
    <property type="molecule type" value="Genomic_DNA"/>
</dbReference>
<evidence type="ECO:0000256" key="8">
    <source>
        <dbReference type="ARBA" id="ARBA00022723"/>
    </source>
</evidence>
<dbReference type="Gene3D" id="3.30.40.10">
    <property type="entry name" value="Zinc/RING finger domain, C3HC4 (zinc finger)"/>
    <property type="match status" value="1"/>
</dbReference>
<dbReference type="GO" id="GO:0005789">
    <property type="term" value="C:endoplasmic reticulum membrane"/>
    <property type="evidence" value="ECO:0007669"/>
    <property type="project" value="UniProtKB-SubCell"/>
</dbReference>
<comment type="caution">
    <text evidence="19">The sequence shown here is derived from an EMBL/GenBank/DDBJ whole genome shotgun (WGS) entry which is preliminary data.</text>
</comment>
<feature type="region of interest" description="Disordered" evidence="16">
    <location>
        <begin position="351"/>
        <end position="370"/>
    </location>
</feature>
<sequence>MSRLQIYVASSAVLANVVLLRAFVERPNFYSAAVYISQSTGSILFLANLAVIVMGSLGYGLQRLFYGPLRPIETEQLYDKAWFAVSETLLAMTIFRDDIGLWFFAMFLCLLAGKVWQWIGEGRVEFLEQQPPANPRLFHARLMSSLLLSVAFDAYMVYHCVDSIMADARAGVMVMFGFEYVLLAIASLSTLLRYGLSLVELTITHRQEKARDEARRIAREQETQRREAAETAGEPLPEAEDEDDYDDDVPGWEEKGRWVFTLDLLTDAIKSIVYMIFFVLLMTFYGIPIHIVRDLFMSVRSFFKRLHDFYQYRNATRDMNARYPDATAEDLERENTCIVCREEMQPWAQVQPGVDGAQPGRRRMDERQRPKKLPCGHILHFSCLRSWLERQQVCPTCRRPVLASPIVNNTQNQPNAAQANPAALPIGNLPPPPAVPGQPGQQPAAQPGQQNQPQGNVRVFNLGPFRVALGNMRLPANRPADVNPNNNNLLMERLAQQIAQQPNPLQPQIQHHNINVPLQMPTAFAPVAGAGVPQHPNDIQGDILRLQQNIIASVQQLNAQHAQLEHIHALLAELNRLQQASGAAAAGQDLPPIASLYPQPVPQTNPQAYFPNGPVLRQGDAGIPQGLTLPEGWTLRPMSLAAQSTPTPTTTTTATQPPPTEAGPSGTTGPLASALASGSASVSASTPRPLPAERSSPPLFASSSSTATPLAQAAEPSSLGSSWSFDTVGQGHSNYANANASGSGTGSGSSNANANTTVNATPDAPRAQAQVTSESEEEDSSDDSDE</sequence>
<feature type="domain" description="RING-type" evidence="18">
    <location>
        <begin position="337"/>
        <end position="398"/>
    </location>
</feature>
<organism evidence="19 20">
    <name type="scientific">Pseudopithomyces chartarum</name>
    <dbReference type="NCBI Taxonomy" id="1892770"/>
    <lineage>
        <taxon>Eukaryota</taxon>
        <taxon>Fungi</taxon>
        <taxon>Dikarya</taxon>
        <taxon>Ascomycota</taxon>
        <taxon>Pezizomycotina</taxon>
        <taxon>Dothideomycetes</taxon>
        <taxon>Pleosporomycetidae</taxon>
        <taxon>Pleosporales</taxon>
        <taxon>Massarineae</taxon>
        <taxon>Didymosphaeriaceae</taxon>
        <taxon>Pseudopithomyces</taxon>
    </lineage>
</organism>
<keyword evidence="12" id="KW-0862">Zinc</keyword>
<dbReference type="PROSITE" id="PS50089">
    <property type="entry name" value="ZF_RING_2"/>
    <property type="match status" value="1"/>
</dbReference>
<dbReference type="Pfam" id="PF13639">
    <property type="entry name" value="zf-RING_2"/>
    <property type="match status" value="1"/>
</dbReference>
<feature type="compositionally biased region" description="Polar residues" evidence="16">
    <location>
        <begin position="718"/>
        <end position="732"/>
    </location>
</feature>
<dbReference type="EC" id="2.3.2.27" evidence="5"/>
<evidence type="ECO:0000256" key="7">
    <source>
        <dbReference type="ARBA" id="ARBA00022692"/>
    </source>
</evidence>
<dbReference type="InterPro" id="IPR058051">
    <property type="entry name" value="Znf_RING_synoviolin"/>
</dbReference>
<dbReference type="AlphaFoldDB" id="A0AAN6RGB5"/>
<name>A0AAN6RGB5_9PLEO</name>
<feature type="compositionally biased region" description="Acidic residues" evidence="16">
    <location>
        <begin position="774"/>
        <end position="786"/>
    </location>
</feature>
<dbReference type="GO" id="GO:0043161">
    <property type="term" value="P:proteasome-mediated ubiquitin-dependent protein catabolic process"/>
    <property type="evidence" value="ECO:0007669"/>
    <property type="project" value="TreeGrafter"/>
</dbReference>
<evidence type="ECO:0000259" key="18">
    <source>
        <dbReference type="PROSITE" id="PS50089"/>
    </source>
</evidence>
<evidence type="ECO:0000256" key="5">
    <source>
        <dbReference type="ARBA" id="ARBA00012483"/>
    </source>
</evidence>
<keyword evidence="11" id="KW-0256">Endoplasmic reticulum</keyword>
<dbReference type="InterPro" id="IPR013083">
    <property type="entry name" value="Znf_RING/FYVE/PHD"/>
</dbReference>
<dbReference type="Proteomes" id="UP001280581">
    <property type="component" value="Unassembled WGS sequence"/>
</dbReference>
<feature type="compositionally biased region" description="Low complexity" evidence="16">
    <location>
        <begin position="733"/>
        <end position="761"/>
    </location>
</feature>
<feature type="region of interest" description="Disordered" evidence="16">
    <location>
        <begin position="641"/>
        <end position="786"/>
    </location>
</feature>
<evidence type="ECO:0000256" key="4">
    <source>
        <dbReference type="ARBA" id="ARBA00010089"/>
    </source>
</evidence>
<evidence type="ECO:0000256" key="2">
    <source>
        <dbReference type="ARBA" id="ARBA00004477"/>
    </source>
</evidence>
<dbReference type="GO" id="GO:0036503">
    <property type="term" value="P:ERAD pathway"/>
    <property type="evidence" value="ECO:0007669"/>
    <property type="project" value="TreeGrafter"/>
</dbReference>
<keyword evidence="7 17" id="KW-0812">Transmembrane</keyword>
<evidence type="ECO:0000256" key="15">
    <source>
        <dbReference type="PROSITE-ProRule" id="PRU00175"/>
    </source>
</evidence>
<feature type="region of interest" description="Disordered" evidence="16">
    <location>
        <begin position="212"/>
        <end position="247"/>
    </location>
</feature>
<feature type="compositionally biased region" description="Low complexity" evidence="16">
    <location>
        <begin position="695"/>
        <end position="714"/>
    </location>
</feature>
<feature type="transmembrane region" description="Helical" evidence="17">
    <location>
        <begin position="43"/>
        <end position="61"/>
    </location>
</feature>
<feature type="compositionally biased region" description="Low complexity" evidence="16">
    <location>
        <begin position="437"/>
        <end position="457"/>
    </location>
</feature>
<evidence type="ECO:0000313" key="20">
    <source>
        <dbReference type="Proteomes" id="UP001280581"/>
    </source>
</evidence>
<dbReference type="GO" id="GO:0008270">
    <property type="term" value="F:zinc ion binding"/>
    <property type="evidence" value="ECO:0007669"/>
    <property type="project" value="UniProtKB-KW"/>
</dbReference>
<feature type="transmembrane region" description="Helical" evidence="17">
    <location>
        <begin position="99"/>
        <end position="119"/>
    </location>
</feature>
<feature type="transmembrane region" description="Helical" evidence="17">
    <location>
        <begin position="139"/>
        <end position="158"/>
    </location>
</feature>
<proteinExistence type="inferred from homology"/>
<feature type="compositionally biased region" description="Low complexity" evidence="16">
    <location>
        <begin position="408"/>
        <end position="427"/>
    </location>
</feature>
<feature type="compositionally biased region" description="Basic and acidic residues" evidence="16">
    <location>
        <begin position="212"/>
        <end position="229"/>
    </location>
</feature>
<keyword evidence="13 17" id="KW-1133">Transmembrane helix</keyword>
<evidence type="ECO:0000256" key="3">
    <source>
        <dbReference type="ARBA" id="ARBA00004906"/>
    </source>
</evidence>
<keyword evidence="20" id="KW-1185">Reference proteome</keyword>
<feature type="transmembrane region" description="Helical" evidence="17">
    <location>
        <begin position="7"/>
        <end position="23"/>
    </location>
</feature>
<evidence type="ECO:0000256" key="12">
    <source>
        <dbReference type="ARBA" id="ARBA00022833"/>
    </source>
</evidence>
<feature type="transmembrane region" description="Helical" evidence="17">
    <location>
        <begin position="272"/>
        <end position="296"/>
    </location>
</feature>
<dbReference type="InterPro" id="IPR001841">
    <property type="entry name" value="Znf_RING"/>
</dbReference>
<comment type="similarity">
    <text evidence="4">Belongs to the HRD1 family.</text>
</comment>
<keyword evidence="10" id="KW-0833">Ubl conjugation pathway</keyword>
<dbReference type="PANTHER" id="PTHR22763">
    <property type="entry name" value="RING ZINC FINGER PROTEIN"/>
    <property type="match status" value="1"/>
</dbReference>
<dbReference type="Pfam" id="PF25563">
    <property type="entry name" value="TPR_SYVN1_N"/>
    <property type="match status" value="1"/>
</dbReference>
<comment type="subcellular location">
    <subcellularLocation>
        <location evidence="2">Endoplasmic reticulum membrane</location>
        <topology evidence="2">Multi-pass membrane protein</topology>
    </subcellularLocation>
</comment>
<feature type="compositionally biased region" description="Acidic residues" evidence="16">
    <location>
        <begin position="237"/>
        <end position="247"/>
    </location>
</feature>
<reference evidence="19 20" key="1">
    <citation type="submission" date="2021-02" db="EMBL/GenBank/DDBJ databases">
        <title>Genome assembly of Pseudopithomyces chartarum.</title>
        <authorList>
            <person name="Jauregui R."/>
            <person name="Singh J."/>
            <person name="Voisey C."/>
        </authorList>
    </citation>
    <scope>NUCLEOTIDE SEQUENCE [LARGE SCALE GENOMIC DNA]</scope>
    <source>
        <strain evidence="19 20">AGR01</strain>
    </source>
</reference>
<protein>
    <recommendedName>
        <fullName evidence="5">RING-type E3 ubiquitin transferase</fullName>
        <ecNumber evidence="5">2.3.2.27</ecNumber>
    </recommendedName>
</protein>
<dbReference type="GO" id="GO:0061630">
    <property type="term" value="F:ubiquitin protein ligase activity"/>
    <property type="evidence" value="ECO:0007669"/>
    <property type="project" value="UniProtKB-EC"/>
</dbReference>
<evidence type="ECO:0000256" key="6">
    <source>
        <dbReference type="ARBA" id="ARBA00022679"/>
    </source>
</evidence>
<dbReference type="CDD" id="cd16479">
    <property type="entry name" value="RING-H2_synoviolin"/>
    <property type="match status" value="1"/>
</dbReference>
<evidence type="ECO:0000256" key="14">
    <source>
        <dbReference type="ARBA" id="ARBA00023136"/>
    </source>
</evidence>
<evidence type="ECO:0000256" key="17">
    <source>
        <dbReference type="SAM" id="Phobius"/>
    </source>
</evidence>
<evidence type="ECO:0000256" key="10">
    <source>
        <dbReference type="ARBA" id="ARBA00022786"/>
    </source>
</evidence>
<keyword evidence="9 15" id="KW-0863">Zinc-finger</keyword>
<feature type="region of interest" description="Disordered" evidence="16">
    <location>
        <begin position="408"/>
        <end position="457"/>
    </location>
</feature>
<dbReference type="SMART" id="SM00184">
    <property type="entry name" value="RING"/>
    <property type="match status" value="1"/>
</dbReference>
<evidence type="ECO:0000256" key="11">
    <source>
        <dbReference type="ARBA" id="ARBA00022824"/>
    </source>
</evidence>
<evidence type="ECO:0000256" key="16">
    <source>
        <dbReference type="SAM" id="MobiDB-lite"/>
    </source>
</evidence>
<evidence type="ECO:0000256" key="13">
    <source>
        <dbReference type="ARBA" id="ARBA00022989"/>
    </source>
</evidence>
<evidence type="ECO:0000256" key="1">
    <source>
        <dbReference type="ARBA" id="ARBA00000900"/>
    </source>
</evidence>
<dbReference type="InterPro" id="IPR050731">
    <property type="entry name" value="HRD1_E3_ubiq-ligases"/>
</dbReference>
<feature type="transmembrane region" description="Helical" evidence="17">
    <location>
        <begin position="170"/>
        <end position="192"/>
    </location>
</feature>
<evidence type="ECO:0000256" key="9">
    <source>
        <dbReference type="ARBA" id="ARBA00022771"/>
    </source>
</evidence>